<reference evidence="3 4" key="1">
    <citation type="journal article" date="2017" name="Int. J. Syst. Evol. Microbiol.">
        <title>Bacillus notoginsengisoli sp. nov., a novel bacterium isolated from the rhizosphere of Panax notoginseng.</title>
        <authorList>
            <person name="Zhang M.Y."/>
            <person name="Cheng J."/>
            <person name="Cai Y."/>
            <person name="Zhang T.Y."/>
            <person name="Wu Y.Y."/>
            <person name="Manikprabhu D."/>
            <person name="Li W.J."/>
            <person name="Zhang Y.X."/>
        </authorList>
    </citation>
    <scope>NUCLEOTIDE SEQUENCE [LARGE SCALE GENOMIC DNA]</scope>
    <source>
        <strain evidence="3 4">JCM 30743</strain>
    </source>
</reference>
<dbReference type="GO" id="GO:0016787">
    <property type="term" value="F:hydrolase activity"/>
    <property type="evidence" value="ECO:0007669"/>
    <property type="project" value="InterPro"/>
</dbReference>
<accession>A0A417Z0E5</accession>
<dbReference type="GO" id="GO:0005524">
    <property type="term" value="F:ATP binding"/>
    <property type="evidence" value="ECO:0007669"/>
    <property type="project" value="InterPro"/>
</dbReference>
<dbReference type="GO" id="GO:0003677">
    <property type="term" value="F:DNA binding"/>
    <property type="evidence" value="ECO:0007669"/>
    <property type="project" value="InterPro"/>
</dbReference>
<comment type="caution">
    <text evidence="3">The sequence shown here is derived from an EMBL/GenBank/DDBJ whole genome shotgun (WGS) entry which is preliminary data.</text>
</comment>
<dbReference type="PANTHER" id="PTHR47396">
    <property type="entry name" value="TYPE I RESTRICTION ENZYME ECOKI R PROTEIN"/>
    <property type="match status" value="1"/>
</dbReference>
<dbReference type="InterPro" id="IPR027417">
    <property type="entry name" value="P-loop_NTPase"/>
</dbReference>
<dbReference type="CDD" id="cd17926">
    <property type="entry name" value="DEXHc_RE"/>
    <property type="match status" value="1"/>
</dbReference>
<organism evidence="3 4">
    <name type="scientific">Neobacillus notoginsengisoli</name>
    <dbReference type="NCBI Taxonomy" id="1578198"/>
    <lineage>
        <taxon>Bacteria</taxon>
        <taxon>Bacillati</taxon>
        <taxon>Bacillota</taxon>
        <taxon>Bacilli</taxon>
        <taxon>Bacillales</taxon>
        <taxon>Bacillaceae</taxon>
        <taxon>Neobacillus</taxon>
    </lineage>
</organism>
<feature type="domain" description="Helicase C-terminal" evidence="2">
    <location>
        <begin position="614"/>
        <end position="765"/>
    </location>
</feature>
<dbReference type="InterPro" id="IPR001650">
    <property type="entry name" value="Helicase_C-like"/>
</dbReference>
<keyword evidence="4" id="KW-1185">Reference proteome</keyword>
<dbReference type="InterPro" id="IPR054347">
    <property type="entry name" value="TOTE_primase"/>
</dbReference>
<dbReference type="SUPFAM" id="SSF52540">
    <property type="entry name" value="P-loop containing nucleoside triphosphate hydrolases"/>
    <property type="match status" value="2"/>
</dbReference>
<dbReference type="InterPro" id="IPR014001">
    <property type="entry name" value="Helicase_ATP-bd"/>
</dbReference>
<gene>
    <name evidence="3" type="ORF">D1B31_02110</name>
</gene>
<dbReference type="EMBL" id="QWEG01000001">
    <property type="protein sequence ID" value="RHW43474.1"/>
    <property type="molecule type" value="Genomic_DNA"/>
</dbReference>
<protein>
    <submittedName>
        <fullName evidence="3">Restriction endonuclease subunit R</fullName>
    </submittedName>
</protein>
<evidence type="ECO:0000313" key="4">
    <source>
        <dbReference type="Proteomes" id="UP000284416"/>
    </source>
</evidence>
<dbReference type="PROSITE" id="PS51192">
    <property type="entry name" value="HELICASE_ATP_BIND_1"/>
    <property type="match status" value="1"/>
</dbReference>
<keyword evidence="3" id="KW-0255">Endonuclease</keyword>
<dbReference type="Gene3D" id="3.40.50.300">
    <property type="entry name" value="P-loop containing nucleotide triphosphate hydrolases"/>
    <property type="match status" value="2"/>
</dbReference>
<proteinExistence type="predicted"/>
<keyword evidence="3" id="KW-0540">Nuclease</keyword>
<keyword evidence="3" id="KW-0378">Hydrolase</keyword>
<dbReference type="PROSITE" id="PS51194">
    <property type="entry name" value="HELICASE_CTER"/>
    <property type="match status" value="1"/>
</dbReference>
<dbReference type="CDD" id="cd18785">
    <property type="entry name" value="SF2_C"/>
    <property type="match status" value="1"/>
</dbReference>
<dbReference type="OrthoDB" id="9802848at2"/>
<dbReference type="GO" id="GO:0004519">
    <property type="term" value="F:endonuclease activity"/>
    <property type="evidence" value="ECO:0007669"/>
    <property type="project" value="UniProtKB-KW"/>
</dbReference>
<dbReference type="SMART" id="SM00487">
    <property type="entry name" value="DEXDc"/>
    <property type="match status" value="1"/>
</dbReference>
<dbReference type="GO" id="GO:0005829">
    <property type="term" value="C:cytosol"/>
    <property type="evidence" value="ECO:0007669"/>
    <property type="project" value="TreeGrafter"/>
</dbReference>
<name>A0A417Z0E5_9BACI</name>
<evidence type="ECO:0000259" key="1">
    <source>
        <dbReference type="PROSITE" id="PS51192"/>
    </source>
</evidence>
<feature type="domain" description="Helicase ATP-binding" evidence="1">
    <location>
        <begin position="415"/>
        <end position="565"/>
    </location>
</feature>
<evidence type="ECO:0000313" key="3">
    <source>
        <dbReference type="EMBL" id="RHW43474.1"/>
    </source>
</evidence>
<dbReference type="Proteomes" id="UP000284416">
    <property type="component" value="Unassembled WGS sequence"/>
</dbReference>
<dbReference type="Pfam" id="PF04851">
    <property type="entry name" value="ResIII"/>
    <property type="match status" value="1"/>
</dbReference>
<evidence type="ECO:0000259" key="2">
    <source>
        <dbReference type="PROSITE" id="PS51194"/>
    </source>
</evidence>
<dbReference type="InterPro" id="IPR006935">
    <property type="entry name" value="Helicase/UvrB_N"/>
</dbReference>
<dbReference type="PANTHER" id="PTHR47396:SF1">
    <property type="entry name" value="ATP-DEPENDENT HELICASE IRC3-RELATED"/>
    <property type="match status" value="1"/>
</dbReference>
<sequence length="775" mass="88657">MSADITLEKLIAENNRLLRENAYLTKQIALLLKQPMIRRLDLENIELVTKHSPFDNKLKLYKSLFKGRYDLYAKRWIAKDGRSGYSPACSLQWHPEKCKLPTIKCTDCQNRSFLLLMDQVLQGHLGGDHTIGIYPLQKDNTCSFLAVDFDKHNWQEDVLAFTQVCQEHRVPYSIERSRSGNGAHVWFFFSANVPAATARKLGHVLLSKTLVKRNQVGVESYDRMFPNQDSLPEGGIGNLIALPLQRESGRKGNSLFVDETFTAYPDQWIYLSTVHKITPGELFHFLEVLSGEVEITANEVMSKKLVVVIKNGLFIKKQLIPSYLKAKLMDLVTIRNPAYYKAQAQRLSTARIPRSINCSIEFYQDLILPRGCKEPLEKLLAEHNIEVVFEDHSYHGEHVDVSFTGQLTGQQIDAVSQLLQYDNGVLSATTGFGKTVIAASLIGERKVNTLVIVHTRQLQQQWIAQLASFLDLPKKEIGEYGGNKKQLTGKVDVVTLQSLAYKGELKSFITQYGQIVIDECHHISAFTFERVLKQVRAKYVVGLSATPIRKDGLHPIIFMQCGPIRYKVDAKSQAKVRPFIHRLIVRETAFSSKSEDIQELYKQLSSDKRRNQQLFDDVLLALEERRSPLILTERIEHLDYLQDQFKHFAKNIVVLTGKLTKKQQKAELERLANIPDSEERLVIATGKYIGEGFDDSRLDTLFLAMPISWKGTLEQYVGRLHRLYDDKQEVRVYDYADKKVPALEKMYEKRKAGYKNMGYVEDKESFGKVEQMGLF</sequence>
<dbReference type="Pfam" id="PF22548">
    <property type="entry name" value="AEP-TOTE"/>
    <property type="match status" value="1"/>
</dbReference>
<dbReference type="AlphaFoldDB" id="A0A417Z0E5"/>
<dbReference type="RefSeq" id="WP_118919082.1">
    <property type="nucleotide sequence ID" value="NZ_QWEG01000001.1"/>
</dbReference>
<dbReference type="Pfam" id="PF00271">
    <property type="entry name" value="Helicase_C"/>
    <property type="match status" value="1"/>
</dbReference>
<dbReference type="InterPro" id="IPR050742">
    <property type="entry name" value="Helicase_Restrict-Modif_Enz"/>
</dbReference>